<organism evidence="4 5">
    <name type="scientific">Crassostrea virginica</name>
    <name type="common">Eastern oyster</name>
    <dbReference type="NCBI Taxonomy" id="6565"/>
    <lineage>
        <taxon>Eukaryota</taxon>
        <taxon>Metazoa</taxon>
        <taxon>Spiralia</taxon>
        <taxon>Lophotrochozoa</taxon>
        <taxon>Mollusca</taxon>
        <taxon>Bivalvia</taxon>
        <taxon>Autobranchia</taxon>
        <taxon>Pteriomorphia</taxon>
        <taxon>Ostreida</taxon>
        <taxon>Ostreoidea</taxon>
        <taxon>Ostreidae</taxon>
        <taxon>Crassostrea</taxon>
    </lineage>
</organism>
<feature type="compositionally biased region" description="Polar residues" evidence="1">
    <location>
        <begin position="713"/>
        <end position="728"/>
    </location>
</feature>
<dbReference type="AlphaFoldDB" id="A0A8B8AX27"/>
<feature type="region of interest" description="Disordered" evidence="1">
    <location>
        <begin position="445"/>
        <end position="578"/>
    </location>
</feature>
<evidence type="ECO:0000313" key="5">
    <source>
        <dbReference type="RefSeq" id="XP_022295681.1"/>
    </source>
</evidence>
<evidence type="ECO:0000256" key="1">
    <source>
        <dbReference type="SAM" id="MobiDB-lite"/>
    </source>
</evidence>
<feature type="region of interest" description="Disordered" evidence="1">
    <location>
        <begin position="685"/>
        <end position="728"/>
    </location>
</feature>
<evidence type="ECO:0000313" key="4">
    <source>
        <dbReference type="Proteomes" id="UP000694844"/>
    </source>
</evidence>
<keyword evidence="2" id="KW-0812">Transmembrane</keyword>
<gene>
    <name evidence="5" type="primary">LOC111105609</name>
</gene>
<evidence type="ECO:0000256" key="2">
    <source>
        <dbReference type="SAM" id="Phobius"/>
    </source>
</evidence>
<feature type="compositionally biased region" description="Polar residues" evidence="1">
    <location>
        <begin position="450"/>
        <end position="523"/>
    </location>
</feature>
<reference evidence="5" key="1">
    <citation type="submission" date="2025-08" db="UniProtKB">
        <authorList>
            <consortium name="RefSeq"/>
        </authorList>
    </citation>
    <scope>IDENTIFICATION</scope>
    <source>
        <tissue evidence="5">Whole sample</tissue>
    </source>
</reference>
<evidence type="ECO:0000256" key="3">
    <source>
        <dbReference type="SAM" id="SignalP"/>
    </source>
</evidence>
<feature type="region of interest" description="Disordered" evidence="1">
    <location>
        <begin position="411"/>
        <end position="433"/>
    </location>
</feature>
<keyword evidence="4" id="KW-1185">Reference proteome</keyword>
<feature type="compositionally biased region" description="Polar residues" evidence="1">
    <location>
        <begin position="624"/>
        <end position="636"/>
    </location>
</feature>
<feature type="region of interest" description="Disordered" evidence="1">
    <location>
        <begin position="305"/>
        <end position="351"/>
    </location>
</feature>
<protein>
    <submittedName>
        <fullName evidence="5">Uncharacterized protein LOC111105609 isoform X1</fullName>
    </submittedName>
</protein>
<keyword evidence="3" id="KW-0732">Signal</keyword>
<proteinExistence type="predicted"/>
<dbReference type="Proteomes" id="UP000694844">
    <property type="component" value="Chromosome 7"/>
</dbReference>
<dbReference type="KEGG" id="cvn:111105609"/>
<feature type="region of interest" description="Disordered" evidence="1">
    <location>
        <begin position="624"/>
        <end position="673"/>
    </location>
</feature>
<accession>A0A8B8AX27</accession>
<feature type="transmembrane region" description="Helical" evidence="2">
    <location>
        <begin position="169"/>
        <end position="194"/>
    </location>
</feature>
<feature type="chain" id="PRO_5034040092" evidence="3">
    <location>
        <begin position="22"/>
        <end position="920"/>
    </location>
</feature>
<name>A0A8B8AX27_CRAVI</name>
<dbReference type="GeneID" id="111105609"/>
<dbReference type="RefSeq" id="XP_022295681.1">
    <property type="nucleotide sequence ID" value="XM_022439973.1"/>
</dbReference>
<feature type="compositionally biased region" description="Polar residues" evidence="1">
    <location>
        <begin position="320"/>
        <end position="338"/>
    </location>
</feature>
<feature type="compositionally biased region" description="Polar residues" evidence="1">
    <location>
        <begin position="656"/>
        <end position="669"/>
    </location>
</feature>
<feature type="signal peptide" evidence="3">
    <location>
        <begin position="1"/>
        <end position="21"/>
    </location>
</feature>
<feature type="compositionally biased region" description="Polar residues" evidence="1">
    <location>
        <begin position="531"/>
        <end position="570"/>
    </location>
</feature>
<sequence>MTHCRVILIFMLVFLFKVALGYVDPCNVSTSTMKVVSQCPTTDIDLQNAVQRKNCDAIPNTCSKFEYHCLRNWNSTALVEVCAPSIYFIGGVCGEYNVDAMSVRGTSHLCRNFTPSCPDRYKSTHQFRYPGCYILESTSPNILISTGTAPTQISKETGEKKPNTESYSIGAVVGIVVAVVMGFSFIVFGIRIIYIKREKEREGKTMTWKKVISTICPCSWFKAGDSKTTERIQEEGCLIPIEEETINGQSGENQRTDLHQATSNEKSDIQQVLSYGHSNVKQNGTQKKTSNVQNTTQQTVLCEKSNKHQTMSIEERDSHQTTVKTQNALPKSMSNGENNEQKEVSYGQSEDTHHTKFNIQSDIKQATSDEQSCAQTITSNGLNDTQQGIPNETRGVHEEISTDIIGIFNGQNGTQQITSNDPCEIQHGQPGVYHSTSNIHVELAKHGRNPSPNCQGDTQQAGTQETLQSTEKRSINGQGFTQEVPSNGQSGSQKTISNEQSNKNQTTSKGQKLNTEETSSCGQTVIKEIPSNRQAWTQEMLSNEQSSTEHMTFNGQNGTQEVPSNAQGGPQNEPPFEISRTGKLSIQHEKSTGMSDIQHAFFSEPNGIQQVLCNVSSGTNLTVSGQGSLHQKTANVRTDRQTVSDRQNGPRDLTDYPQSGTQESTSNGSGDKETSMFCRLKEQHKFNEKQTIPHPKSTSIGLKSQKKHEAKPTNMQTRQPLAKTVPSQTVVERHAMKRNDCNGTTPFDEDELLGICIDEPEVDPVRILHESKDYEVNQSLLEIEDFVRLKRREHGRKGSETDIQDIKIRSLQQKVWAMEEKDRVKDKNLLFLWGKLLTTEKRVEQLERELIRKGKVLTTEKRVEQLERELIRKGKEPNHLNKCRRKGYWNLFNKRCRLKRYWNNRAAVSSTAELGEFTTN</sequence>
<keyword evidence="2" id="KW-0472">Membrane</keyword>
<feature type="compositionally biased region" description="Polar residues" evidence="1">
    <location>
        <begin position="411"/>
        <end position="421"/>
    </location>
</feature>
<keyword evidence="2" id="KW-1133">Transmembrane helix</keyword>
<feature type="compositionally biased region" description="Basic and acidic residues" evidence="1">
    <location>
        <begin position="637"/>
        <end position="654"/>
    </location>
</feature>